<feature type="region of interest" description="Disordered" evidence="1">
    <location>
        <begin position="1"/>
        <end position="41"/>
    </location>
</feature>
<evidence type="ECO:0000313" key="3">
    <source>
        <dbReference type="Proteomes" id="UP001500751"/>
    </source>
</evidence>
<evidence type="ECO:0000256" key="1">
    <source>
        <dbReference type="SAM" id="MobiDB-lite"/>
    </source>
</evidence>
<gene>
    <name evidence="2" type="ORF">GCM10009839_39850</name>
</gene>
<name>A0ABN2UDG1_9ACTN</name>
<accession>A0ABN2UDG1</accession>
<protein>
    <recommendedName>
        <fullName evidence="4">DUF1579 domain-containing protein</fullName>
    </recommendedName>
</protein>
<dbReference type="Proteomes" id="UP001500751">
    <property type="component" value="Unassembled WGS sequence"/>
</dbReference>
<dbReference type="EMBL" id="BAAAQN010000022">
    <property type="protein sequence ID" value="GAA2035212.1"/>
    <property type="molecule type" value="Genomic_DNA"/>
</dbReference>
<sequence>MPHREVMTADTQYSQPAQLAQSSQPSQSSQGSQDSQDRATDGRHDFDFLVGTWAVHHLMLADFADPACTEWVEFDSTQWMIQTLGGLGNVDNVTIEKGPRGKPYQGMSVRLFDVEAGLWRIWWASTSAPGHLDAGVTGRWTGTHGEFFGDEVLQGKPIKVRFDWNVFNQDTAQWEQSFSYDDGETWVHNWRMSFTRTAE</sequence>
<evidence type="ECO:0000313" key="2">
    <source>
        <dbReference type="EMBL" id="GAA2035212.1"/>
    </source>
</evidence>
<keyword evidence="3" id="KW-1185">Reference proteome</keyword>
<evidence type="ECO:0008006" key="4">
    <source>
        <dbReference type="Google" id="ProtNLM"/>
    </source>
</evidence>
<proteinExistence type="predicted"/>
<comment type="caution">
    <text evidence="2">The sequence shown here is derived from an EMBL/GenBank/DDBJ whole genome shotgun (WGS) entry which is preliminary data.</text>
</comment>
<organism evidence="2 3">
    <name type="scientific">Catenulispora yoronensis</name>
    <dbReference type="NCBI Taxonomy" id="450799"/>
    <lineage>
        <taxon>Bacteria</taxon>
        <taxon>Bacillati</taxon>
        <taxon>Actinomycetota</taxon>
        <taxon>Actinomycetes</taxon>
        <taxon>Catenulisporales</taxon>
        <taxon>Catenulisporaceae</taxon>
        <taxon>Catenulispora</taxon>
    </lineage>
</organism>
<feature type="compositionally biased region" description="Low complexity" evidence="1">
    <location>
        <begin position="14"/>
        <end position="34"/>
    </location>
</feature>
<reference evidence="2 3" key="1">
    <citation type="journal article" date="2019" name="Int. J. Syst. Evol. Microbiol.">
        <title>The Global Catalogue of Microorganisms (GCM) 10K type strain sequencing project: providing services to taxonomists for standard genome sequencing and annotation.</title>
        <authorList>
            <consortium name="The Broad Institute Genomics Platform"/>
            <consortium name="The Broad Institute Genome Sequencing Center for Infectious Disease"/>
            <person name="Wu L."/>
            <person name="Ma J."/>
        </authorList>
    </citation>
    <scope>NUCLEOTIDE SEQUENCE [LARGE SCALE GENOMIC DNA]</scope>
    <source>
        <strain evidence="2 3">JCM 16014</strain>
    </source>
</reference>